<evidence type="ECO:0000259" key="9">
    <source>
        <dbReference type="Pfam" id="PF02729"/>
    </source>
</evidence>
<evidence type="ECO:0000256" key="4">
    <source>
        <dbReference type="ARBA" id="ARBA00022679"/>
    </source>
</evidence>
<dbReference type="InterPro" id="IPR006132">
    <property type="entry name" value="Asp/Orn_carbamoyltranf_P-bd"/>
</dbReference>
<dbReference type="HAMAP" id="MF_01109">
    <property type="entry name" value="OTCase"/>
    <property type="match status" value="1"/>
</dbReference>
<comment type="caution">
    <text evidence="11">The sequence shown here is derived from an EMBL/GenBank/DDBJ whole genome shotgun (WGS) entry which is preliminary data.</text>
</comment>
<organism evidence="11 13">
    <name type="scientific">Eiseniibacteriota bacterium</name>
    <dbReference type="NCBI Taxonomy" id="2212470"/>
    <lineage>
        <taxon>Bacteria</taxon>
        <taxon>Candidatus Eiseniibacteriota</taxon>
    </lineage>
</organism>
<comment type="caution">
    <text evidence="6">Lacks conserved residue(s) required for the propagation of feature annotation.</text>
</comment>
<dbReference type="PANTHER" id="PTHR45753:SF3">
    <property type="entry name" value="ORNITHINE TRANSCARBAMYLASE, MITOCHONDRIAL"/>
    <property type="match status" value="1"/>
</dbReference>
<proteinExistence type="inferred from homology"/>
<dbReference type="Pfam" id="PF02729">
    <property type="entry name" value="OTCace_N"/>
    <property type="match status" value="1"/>
</dbReference>
<comment type="pathway">
    <text evidence="1">Amino-acid biosynthesis; L-arginine biosynthesis; L-arginine from L-ornithine and carbamoyl phosphate: step 1/3.</text>
</comment>
<evidence type="ECO:0000256" key="5">
    <source>
        <dbReference type="ARBA" id="ARBA00048772"/>
    </source>
</evidence>
<feature type="binding site" evidence="6">
    <location>
        <position position="290"/>
    </location>
    <ligand>
        <name>carbamoyl phosphate</name>
        <dbReference type="ChEBI" id="CHEBI:58228"/>
    </ligand>
</feature>
<feature type="binding site" evidence="6">
    <location>
        <position position="103"/>
    </location>
    <ligand>
        <name>carbamoyl phosphate</name>
        <dbReference type="ChEBI" id="CHEBI:58228"/>
    </ligand>
</feature>
<feature type="binding site" evidence="6">
    <location>
        <position position="222"/>
    </location>
    <ligand>
        <name>L-ornithine</name>
        <dbReference type="ChEBI" id="CHEBI:46911"/>
    </ligand>
</feature>
<comment type="catalytic activity">
    <reaction evidence="5 6">
        <text>carbamoyl phosphate + L-ornithine = L-citrulline + phosphate + H(+)</text>
        <dbReference type="Rhea" id="RHEA:19513"/>
        <dbReference type="ChEBI" id="CHEBI:15378"/>
        <dbReference type="ChEBI" id="CHEBI:43474"/>
        <dbReference type="ChEBI" id="CHEBI:46911"/>
        <dbReference type="ChEBI" id="CHEBI:57743"/>
        <dbReference type="ChEBI" id="CHEBI:58228"/>
        <dbReference type="EC" id="2.1.3.3"/>
    </reaction>
</comment>
<accession>A0A538SVI0</accession>
<protein>
    <recommendedName>
        <fullName evidence="3 6">Ornithine carbamoyltransferase</fullName>
        <shortName evidence="6">OTCase</shortName>
        <ecNumber evidence="3 6">2.1.3.3</ecNumber>
    </recommendedName>
</protein>
<sequence length="330" mass="37016">MKRDLLSFADLTRADVDRLFAVAARLKADRRSGKHHRELDQRSLALIFHKPSLRTRLSFEVAMTQLGGSSVFITEREIGMGSRESTSDVARVLSGYVDGIMIRTFAHDLAVDLARHASVPVINGLTDWLHPCQILADLFTLREHRVDLDRAIVAYIGDGNNVANSWIEAARLFGLEARIACPEGYDPDPELVAKVSRSGPGRVRIVRSPMEAAKGADVLYTDVWASMGQEAEREKRLPIFRTFQINRSLLREAKPRAFVMHCLPAHRGEEITEDVFEGPQSIVFPQAENRMHLQKAILFDLLAGRAKSRPARTASKARASKRSARTRRSR</sequence>
<feature type="binding site" evidence="6">
    <location>
        <begin position="262"/>
        <end position="263"/>
    </location>
    <ligand>
        <name>carbamoyl phosphate</name>
        <dbReference type="ChEBI" id="CHEBI:58228"/>
    </ligand>
</feature>
<dbReference type="NCBIfam" id="NF001986">
    <property type="entry name" value="PRK00779.1"/>
    <property type="match status" value="1"/>
</dbReference>
<name>A0A538SVI0_UNCEI</name>
<dbReference type="Pfam" id="PF00185">
    <property type="entry name" value="OTCace"/>
    <property type="match status" value="1"/>
</dbReference>
<feature type="binding site" evidence="6">
    <location>
        <position position="161"/>
    </location>
    <ligand>
        <name>L-ornithine</name>
        <dbReference type="ChEBI" id="CHEBI:46911"/>
    </ligand>
</feature>
<comment type="subcellular location">
    <subcellularLocation>
        <location evidence="6">Cytoplasm</location>
    </subcellularLocation>
</comment>
<dbReference type="GO" id="GO:0019240">
    <property type="term" value="P:citrulline biosynthetic process"/>
    <property type="evidence" value="ECO:0007669"/>
    <property type="project" value="TreeGrafter"/>
</dbReference>
<feature type="region of interest" description="Disordered" evidence="7">
    <location>
        <begin position="309"/>
        <end position="330"/>
    </location>
</feature>
<evidence type="ECO:0000256" key="6">
    <source>
        <dbReference type="HAMAP-Rule" id="MF_01109"/>
    </source>
</evidence>
<dbReference type="InterPro" id="IPR006130">
    <property type="entry name" value="Asp/Orn_carbamoylTrfase"/>
</dbReference>
<feature type="domain" description="Aspartate/ornithine carbamoyltransferase Asp/Orn-binding" evidence="8">
    <location>
        <begin position="153"/>
        <end position="298"/>
    </location>
</feature>
<keyword evidence="4 6" id="KW-0808">Transferase</keyword>
<dbReference type="SUPFAM" id="SSF53671">
    <property type="entry name" value="Aspartate/ornithine carbamoyltransferase"/>
    <property type="match status" value="1"/>
</dbReference>
<dbReference type="GO" id="GO:0016597">
    <property type="term" value="F:amino acid binding"/>
    <property type="evidence" value="ECO:0007669"/>
    <property type="project" value="InterPro"/>
</dbReference>
<dbReference type="InterPro" id="IPR036901">
    <property type="entry name" value="Asp/Orn_carbamoylTrfase_sf"/>
</dbReference>
<evidence type="ECO:0000256" key="2">
    <source>
        <dbReference type="ARBA" id="ARBA00007805"/>
    </source>
</evidence>
<dbReference type="GO" id="GO:0005737">
    <property type="term" value="C:cytoplasm"/>
    <property type="evidence" value="ECO:0007669"/>
    <property type="project" value="UniProtKB-SubCell"/>
</dbReference>
<dbReference type="InterPro" id="IPR002292">
    <property type="entry name" value="Orn/put_carbamltrans"/>
</dbReference>
<dbReference type="NCBIfam" id="TIGR00658">
    <property type="entry name" value="orni_carb_tr"/>
    <property type="match status" value="1"/>
</dbReference>
<dbReference type="EMBL" id="VBOR01000030">
    <property type="protein sequence ID" value="TMQ50666.1"/>
    <property type="molecule type" value="Genomic_DNA"/>
</dbReference>
<evidence type="ECO:0000256" key="3">
    <source>
        <dbReference type="ARBA" id="ARBA00013007"/>
    </source>
</evidence>
<evidence type="ECO:0000313" key="13">
    <source>
        <dbReference type="Proteomes" id="UP000320913"/>
    </source>
</evidence>
<dbReference type="EMBL" id="VBOV01000261">
    <property type="protein sequence ID" value="TMQ55396.1"/>
    <property type="molecule type" value="Genomic_DNA"/>
</dbReference>
<dbReference type="GO" id="GO:0004585">
    <property type="term" value="F:ornithine carbamoyltransferase activity"/>
    <property type="evidence" value="ECO:0007669"/>
    <property type="project" value="UniProtKB-UniRule"/>
</dbReference>
<comment type="similarity">
    <text evidence="2 6">Belongs to the aspartate/ornithine carbamoyltransferase superfamily. OTCase family.</text>
</comment>
<dbReference type="Proteomes" id="UP000320913">
    <property type="component" value="Unassembled WGS sequence"/>
</dbReference>
<feature type="compositionally biased region" description="Basic residues" evidence="7">
    <location>
        <begin position="318"/>
        <end position="330"/>
    </location>
</feature>
<evidence type="ECO:0000256" key="1">
    <source>
        <dbReference type="ARBA" id="ARBA00004975"/>
    </source>
</evidence>
<dbReference type="PRINTS" id="PR00102">
    <property type="entry name" value="OTCASE"/>
</dbReference>
<evidence type="ECO:0000313" key="10">
    <source>
        <dbReference type="EMBL" id="TMQ50666.1"/>
    </source>
</evidence>
<dbReference type="InterPro" id="IPR006131">
    <property type="entry name" value="Asp_carbamoyltransf_Asp/Orn-bd"/>
</dbReference>
<evidence type="ECO:0000256" key="7">
    <source>
        <dbReference type="SAM" id="MobiDB-lite"/>
    </source>
</evidence>
<dbReference type="PRINTS" id="PR00100">
    <property type="entry name" value="AOTCASE"/>
</dbReference>
<dbReference type="EC" id="2.1.3.3" evidence="3 6"/>
<gene>
    <name evidence="11" type="primary">argF</name>
    <name evidence="10" type="ORF">E6K71_02095</name>
    <name evidence="11" type="ORF">E6K75_09455</name>
</gene>
<feature type="binding site" evidence="6">
    <location>
        <begin position="226"/>
        <end position="227"/>
    </location>
    <ligand>
        <name>L-ornithine</name>
        <dbReference type="ChEBI" id="CHEBI:46911"/>
    </ligand>
</feature>
<dbReference type="PANTHER" id="PTHR45753">
    <property type="entry name" value="ORNITHINE CARBAMOYLTRANSFERASE, MITOCHONDRIAL"/>
    <property type="match status" value="1"/>
</dbReference>
<dbReference type="Proteomes" id="UP000316292">
    <property type="component" value="Unassembled WGS sequence"/>
</dbReference>
<feature type="binding site" evidence="6">
    <location>
        <begin position="130"/>
        <end position="133"/>
    </location>
    <ligand>
        <name>carbamoyl phosphate</name>
        <dbReference type="ChEBI" id="CHEBI:58228"/>
    </ligand>
</feature>
<dbReference type="FunFam" id="3.40.50.1370:FF:000008">
    <property type="entry name" value="Ornithine carbamoyltransferase"/>
    <property type="match status" value="1"/>
</dbReference>
<dbReference type="AlphaFoldDB" id="A0A538SVI0"/>
<dbReference type="InterPro" id="IPR024904">
    <property type="entry name" value="OTCase_ArgI"/>
</dbReference>
<evidence type="ECO:0000259" key="8">
    <source>
        <dbReference type="Pfam" id="PF00185"/>
    </source>
</evidence>
<reference evidence="12 13" key="1">
    <citation type="journal article" date="2019" name="Nat. Microbiol.">
        <title>Mediterranean grassland soil C-N compound turnover is dependent on rainfall and depth, and is mediated by genomically divergent microorganisms.</title>
        <authorList>
            <person name="Diamond S."/>
            <person name="Andeer P.F."/>
            <person name="Li Z."/>
            <person name="Crits-Christoph A."/>
            <person name="Burstein D."/>
            <person name="Anantharaman K."/>
            <person name="Lane K.R."/>
            <person name="Thomas B.C."/>
            <person name="Pan C."/>
            <person name="Northen T.R."/>
            <person name="Banfield J.F."/>
        </authorList>
    </citation>
    <scope>NUCLEOTIDE SEQUENCE [LARGE SCALE GENOMIC DNA]</scope>
    <source>
        <strain evidence="10">WS_1</strain>
        <strain evidence="11">WS_5</strain>
    </source>
</reference>
<dbReference type="Gene3D" id="3.40.50.1370">
    <property type="entry name" value="Aspartate/ornithine carbamoyltransferase"/>
    <property type="match status" value="2"/>
</dbReference>
<dbReference type="GO" id="GO:0042450">
    <property type="term" value="P:L-arginine biosynthetic process via ornithine"/>
    <property type="evidence" value="ECO:0007669"/>
    <property type="project" value="UniProtKB-UniRule"/>
</dbReference>
<feature type="domain" description="Aspartate/ornithine carbamoyltransferase carbamoyl-P binding" evidence="9">
    <location>
        <begin position="3"/>
        <end position="143"/>
    </location>
</feature>
<evidence type="ECO:0000313" key="12">
    <source>
        <dbReference type="Proteomes" id="UP000316292"/>
    </source>
</evidence>
<keyword evidence="6" id="KW-0963">Cytoplasm</keyword>
<evidence type="ECO:0000313" key="11">
    <source>
        <dbReference type="EMBL" id="TMQ55396.1"/>
    </source>
</evidence>